<dbReference type="InterPro" id="IPR006342">
    <property type="entry name" value="FkbM_mtfrase"/>
</dbReference>
<dbReference type="GO" id="GO:0032259">
    <property type="term" value="P:methylation"/>
    <property type="evidence" value="ECO:0007669"/>
    <property type="project" value="UniProtKB-KW"/>
</dbReference>
<dbReference type="Gene3D" id="3.40.50.150">
    <property type="entry name" value="Vaccinia Virus protein VP39"/>
    <property type="match status" value="1"/>
</dbReference>
<protein>
    <submittedName>
        <fullName evidence="2">Methyltransferase</fullName>
    </submittedName>
</protein>
<proteinExistence type="predicted"/>
<dbReference type="EMBL" id="CAMTCP010000111">
    <property type="protein sequence ID" value="CAI3559912.1"/>
    <property type="molecule type" value="Genomic_DNA"/>
</dbReference>
<evidence type="ECO:0000259" key="1">
    <source>
        <dbReference type="Pfam" id="PF05050"/>
    </source>
</evidence>
<gene>
    <name evidence="2" type="ORF">CNEO2_10079</name>
</gene>
<evidence type="ECO:0000313" key="2">
    <source>
        <dbReference type="EMBL" id="CAI3559912.1"/>
    </source>
</evidence>
<comment type="caution">
    <text evidence="2">The sequence shown here is derived from an EMBL/GenBank/DDBJ whole genome shotgun (WGS) entry which is preliminary data.</text>
</comment>
<reference evidence="2" key="1">
    <citation type="submission" date="2022-10" db="EMBL/GenBank/DDBJ databases">
        <authorList>
            <person name="Aires J."/>
            <person name="Mesa V."/>
        </authorList>
    </citation>
    <scope>NUCLEOTIDE SEQUENCE</scope>
    <source>
        <strain evidence="2">Clostridium neonatale JD116</strain>
    </source>
</reference>
<dbReference type="Pfam" id="PF05050">
    <property type="entry name" value="Methyltransf_21"/>
    <property type="match status" value="1"/>
</dbReference>
<dbReference type="AlphaFoldDB" id="A0AAD2DEA3"/>
<organism evidence="2 3">
    <name type="scientific">Clostridium neonatale</name>
    <dbReference type="NCBI Taxonomy" id="137838"/>
    <lineage>
        <taxon>Bacteria</taxon>
        <taxon>Bacillati</taxon>
        <taxon>Bacillota</taxon>
        <taxon>Clostridia</taxon>
        <taxon>Eubacteriales</taxon>
        <taxon>Clostridiaceae</taxon>
        <taxon>Clostridium</taxon>
    </lineage>
</organism>
<name>A0AAD2DEA3_9CLOT</name>
<accession>A0AAD2DEA3</accession>
<dbReference type="GO" id="GO:0008168">
    <property type="term" value="F:methyltransferase activity"/>
    <property type="evidence" value="ECO:0007669"/>
    <property type="project" value="UniProtKB-KW"/>
</dbReference>
<dbReference type="Proteomes" id="UP001189143">
    <property type="component" value="Unassembled WGS sequence"/>
</dbReference>
<dbReference type="InterPro" id="IPR029063">
    <property type="entry name" value="SAM-dependent_MTases_sf"/>
</dbReference>
<keyword evidence="2" id="KW-0489">Methyltransferase</keyword>
<evidence type="ECO:0000313" key="3">
    <source>
        <dbReference type="Proteomes" id="UP001189143"/>
    </source>
</evidence>
<dbReference type="NCBIfam" id="TIGR01444">
    <property type="entry name" value="fkbM_fam"/>
    <property type="match status" value="1"/>
</dbReference>
<feature type="domain" description="Methyltransferase FkbM" evidence="1">
    <location>
        <begin position="198"/>
        <end position="350"/>
    </location>
</feature>
<dbReference type="SUPFAM" id="SSF53335">
    <property type="entry name" value="S-adenosyl-L-methionine-dependent methyltransferases"/>
    <property type="match status" value="1"/>
</dbReference>
<sequence>MNQIANRYKDKNVKLNKNIIIYGTGTIAKKVYEVLLEKKYEIKYFLNRRGVFSNTIKNLAELKYTDDTELEKEDKSDVTVVIGIFNREVDIKEVIESIKQLGYKDIISFLDIYKLYSEYFGNIMYLTPNKYSEKDLKSISKVRNLFKEKKSLEIYDSIVSFRNTKNYNDLIKNDNIEEQYFSKDIPNLYDEKRIRFIDGGGYDGDTVQMLFNKFSRVEAIAAFEPDLNNYNKMIKNVKKISGDINEMILMPNALYNTAEQIRFNMNGSEDSNISNEGHTVVQCVSIDESIGNFSPTHIKMDIEGAEYKGLLGAKETIRANKPNLMICLYHKPEDLFSIPMLIDSWNLGYKFYLRSHGNSGLELVLYCIA</sequence>
<dbReference type="RefSeq" id="WP_317049607.1">
    <property type="nucleotide sequence ID" value="NZ_CAMRXC010000240.1"/>
</dbReference>
<keyword evidence="2" id="KW-0808">Transferase</keyword>